<reference evidence="4 5" key="1">
    <citation type="journal article" date="2017" name="Mycologia">
        <title>Bifiguratus adelaidae, gen. et sp. nov., a new member of Mucoromycotina in endophytic and soil-dwelling habitats.</title>
        <authorList>
            <person name="Torres-Cruz T.J."/>
            <person name="Billingsley Tobias T.L."/>
            <person name="Almatruk M."/>
            <person name="Hesse C."/>
            <person name="Kuske C.R."/>
            <person name="Desiro A."/>
            <person name="Benucci G.M."/>
            <person name="Bonito G."/>
            <person name="Stajich J.E."/>
            <person name="Dunlap C."/>
            <person name="Arnold A.E."/>
            <person name="Porras-Alfaro A."/>
        </authorList>
    </citation>
    <scope>NUCLEOTIDE SEQUENCE [LARGE SCALE GENOMIC DNA]</scope>
    <source>
        <strain evidence="4 5">AZ0501</strain>
    </source>
</reference>
<evidence type="ECO:0000313" key="5">
    <source>
        <dbReference type="Proteomes" id="UP000242875"/>
    </source>
</evidence>
<dbReference type="PANTHER" id="PTHR10366:SF564">
    <property type="entry name" value="STEROL-4-ALPHA-CARBOXYLATE 3-DEHYDROGENASE, DECARBOXYLATING"/>
    <property type="match status" value="1"/>
</dbReference>
<sequence>MQDPSHSRVLVTGITGYLASHAAKQLLEAGYHVIGTARNMEKANALRQQFAEFGRFEVAEVKDLEDAGAYDELIKNIDYILHIASPLRMDIKDPLKDMVYPAVNGTTNVLNAAYTYGTNVKHVVVTSSLAAVAWSAKAGYTFDEKDWNDEPVNYIQAWTEGDDIHPGMAYMAAKNAAERAVWEFRAAKNPKFGIATIQGDNKEVPAAYPYQAFVDVRDAAKAHIKAMELGEKSDGERFIVVEKMFTWQELVDILRGRFPDFQDRIPKGTPGENYETMYTVSGEKAAQRLAMKYIDLETSVVETVTSLKQFW</sequence>
<dbReference type="InterPro" id="IPR001509">
    <property type="entry name" value="Epimerase_deHydtase"/>
</dbReference>
<keyword evidence="5" id="KW-1185">Reference proteome</keyword>
<dbReference type="InterPro" id="IPR050425">
    <property type="entry name" value="NAD(P)_dehydrat-like"/>
</dbReference>
<dbReference type="Proteomes" id="UP000242875">
    <property type="component" value="Unassembled WGS sequence"/>
</dbReference>
<dbReference type="SUPFAM" id="SSF51735">
    <property type="entry name" value="NAD(P)-binding Rossmann-fold domains"/>
    <property type="match status" value="1"/>
</dbReference>
<proteinExistence type="inferred from homology"/>
<evidence type="ECO:0000313" key="4">
    <source>
        <dbReference type="EMBL" id="OZJ02835.1"/>
    </source>
</evidence>
<dbReference type="GO" id="GO:0016616">
    <property type="term" value="F:oxidoreductase activity, acting on the CH-OH group of donors, NAD or NADP as acceptor"/>
    <property type="evidence" value="ECO:0007669"/>
    <property type="project" value="TreeGrafter"/>
</dbReference>
<dbReference type="Gene3D" id="3.40.50.720">
    <property type="entry name" value="NAD(P)-binding Rossmann-like Domain"/>
    <property type="match status" value="2"/>
</dbReference>
<gene>
    <name evidence="4" type="ORF">BZG36_04356</name>
</gene>
<dbReference type="Pfam" id="PF01370">
    <property type="entry name" value="Epimerase"/>
    <property type="match status" value="1"/>
</dbReference>
<feature type="domain" description="NAD-dependent epimerase/dehydratase" evidence="3">
    <location>
        <begin position="9"/>
        <end position="189"/>
    </location>
</feature>
<dbReference type="InterPro" id="IPR036291">
    <property type="entry name" value="NAD(P)-bd_dom_sf"/>
</dbReference>
<evidence type="ECO:0000256" key="1">
    <source>
        <dbReference type="ARBA" id="ARBA00023002"/>
    </source>
</evidence>
<keyword evidence="1" id="KW-0560">Oxidoreductase</keyword>
<comment type="caution">
    <text evidence="4">The sequence shown here is derived from an EMBL/GenBank/DDBJ whole genome shotgun (WGS) entry which is preliminary data.</text>
</comment>
<protein>
    <recommendedName>
        <fullName evidence="3">NAD-dependent epimerase/dehydratase domain-containing protein</fullName>
    </recommendedName>
</protein>
<accession>A0A261XWT3</accession>
<dbReference type="AlphaFoldDB" id="A0A261XWT3"/>
<comment type="similarity">
    <text evidence="2">Belongs to the NAD(P)-dependent epimerase/dehydratase family. Dihydroflavonol-4-reductase subfamily.</text>
</comment>
<organism evidence="4 5">
    <name type="scientific">Bifiguratus adelaidae</name>
    <dbReference type="NCBI Taxonomy" id="1938954"/>
    <lineage>
        <taxon>Eukaryota</taxon>
        <taxon>Fungi</taxon>
        <taxon>Fungi incertae sedis</taxon>
        <taxon>Mucoromycota</taxon>
        <taxon>Mucoromycotina</taxon>
        <taxon>Endogonomycetes</taxon>
        <taxon>Endogonales</taxon>
        <taxon>Endogonales incertae sedis</taxon>
        <taxon>Bifiguratus</taxon>
    </lineage>
</organism>
<name>A0A261XWT3_9FUNG</name>
<evidence type="ECO:0000256" key="2">
    <source>
        <dbReference type="ARBA" id="ARBA00023445"/>
    </source>
</evidence>
<dbReference type="EMBL" id="MVBO01000122">
    <property type="protein sequence ID" value="OZJ02835.1"/>
    <property type="molecule type" value="Genomic_DNA"/>
</dbReference>
<dbReference type="OrthoDB" id="2735536at2759"/>
<dbReference type="PANTHER" id="PTHR10366">
    <property type="entry name" value="NAD DEPENDENT EPIMERASE/DEHYDRATASE"/>
    <property type="match status" value="1"/>
</dbReference>
<evidence type="ECO:0000259" key="3">
    <source>
        <dbReference type="Pfam" id="PF01370"/>
    </source>
</evidence>